<evidence type="ECO:0000313" key="2">
    <source>
        <dbReference type="EMBL" id="KAK7448915.1"/>
    </source>
</evidence>
<keyword evidence="3" id="KW-1185">Reference proteome</keyword>
<comment type="caution">
    <text evidence="2">The sequence shown here is derived from an EMBL/GenBank/DDBJ whole genome shotgun (WGS) entry which is preliminary data.</text>
</comment>
<proteinExistence type="predicted"/>
<evidence type="ECO:0000256" key="1">
    <source>
        <dbReference type="SAM" id="MobiDB-lite"/>
    </source>
</evidence>
<sequence length="287" mass="32808">MSTSLPQGPVRPLEYTHIYADVPQDIPPSESVPDPINLQEEDPPAEEYSLSAMNINPNVLNSALLYELHYKTVLTLELIADLWEVTTWSKCWIEHYVWFELLVPRHSCFEDELITATVQAKIRGKAHLCGLGLYASGHPMVTPKVNEAIALALSISRKELYMSVYQCTYTTFGGMVNELVSEKLSCIPNFQVKLTNAEWNLLLGNVCWFRAAAPLNPPDLSGPTRQQTDNFFDTVKVKLIQALPIMDQDDLWRSHVWRMMEEDWECYTAQFEEITFENYIDLTSVDV</sequence>
<accession>A0ABR1J306</accession>
<reference evidence="2 3" key="1">
    <citation type="submission" date="2024-01" db="EMBL/GenBank/DDBJ databases">
        <title>A draft genome for the cacao thread blight pathogen Marasmiellus scandens.</title>
        <authorList>
            <person name="Baruah I.K."/>
            <person name="Leung J."/>
            <person name="Bukari Y."/>
            <person name="Amoako-Attah I."/>
            <person name="Meinhardt L.W."/>
            <person name="Bailey B.A."/>
            <person name="Cohen S.P."/>
        </authorList>
    </citation>
    <scope>NUCLEOTIDE SEQUENCE [LARGE SCALE GENOMIC DNA]</scope>
    <source>
        <strain evidence="2 3">GH-19</strain>
    </source>
</reference>
<dbReference type="EMBL" id="JBANRG010000037">
    <property type="protein sequence ID" value="KAK7448915.1"/>
    <property type="molecule type" value="Genomic_DNA"/>
</dbReference>
<gene>
    <name evidence="2" type="ORF">VKT23_013647</name>
</gene>
<protein>
    <submittedName>
        <fullName evidence="2">Uncharacterized protein</fullName>
    </submittedName>
</protein>
<feature type="region of interest" description="Disordered" evidence="1">
    <location>
        <begin position="24"/>
        <end position="43"/>
    </location>
</feature>
<name>A0ABR1J306_9AGAR</name>
<evidence type="ECO:0000313" key="3">
    <source>
        <dbReference type="Proteomes" id="UP001498398"/>
    </source>
</evidence>
<dbReference type="Proteomes" id="UP001498398">
    <property type="component" value="Unassembled WGS sequence"/>
</dbReference>
<organism evidence="2 3">
    <name type="scientific">Marasmiellus scandens</name>
    <dbReference type="NCBI Taxonomy" id="2682957"/>
    <lineage>
        <taxon>Eukaryota</taxon>
        <taxon>Fungi</taxon>
        <taxon>Dikarya</taxon>
        <taxon>Basidiomycota</taxon>
        <taxon>Agaricomycotina</taxon>
        <taxon>Agaricomycetes</taxon>
        <taxon>Agaricomycetidae</taxon>
        <taxon>Agaricales</taxon>
        <taxon>Marasmiineae</taxon>
        <taxon>Omphalotaceae</taxon>
        <taxon>Marasmiellus</taxon>
    </lineage>
</organism>